<dbReference type="AlphaFoldDB" id="A0AA42GZN6"/>
<dbReference type="InterPro" id="IPR036375">
    <property type="entry name" value="Hemopexin-like_dom_sf"/>
</dbReference>
<sequence>MATSTYFFNNNENIKYNDVLDKMVEGFPFRTSINWQSLPLAFQSNIDDIINANDYLYLFKKDKYIKFSLIHEEVVAGPAPITDGWPGLAGTGLEAGIDTAAEWPDADDRSSIKTVLFTKGAVCILYNLNDNTINKTNIATQFAASNYPEFCSNLDTILVWKSLDASFVYLFKGNYYIRYNLNSNIIDKGKQVISAYWHDVTFTQIQASVSVDNEVMGSGCRCGEVENGQYNFQISPDTEFGLIAYANSERLQTVSIYVDDLPVDAFSGKGDGNTVIGIRTYLSGTGKIGIQIQKEGAEPGRVNFIYGRLDSKASSIMVSSESDTDNGAPDCTVVINTPLS</sequence>
<evidence type="ECO:0000313" key="2">
    <source>
        <dbReference type="EMBL" id="MDH0124489.1"/>
    </source>
</evidence>
<feature type="domain" description="Calcium-mediated lectin" evidence="1">
    <location>
        <begin position="232"/>
        <end position="339"/>
    </location>
</feature>
<dbReference type="PROSITE" id="PS51642">
    <property type="entry name" value="HEMOPEXIN_2"/>
    <property type="match status" value="1"/>
</dbReference>
<dbReference type="Gene3D" id="2.60.120.400">
    <property type="entry name" value="Calcium-mediated lectin"/>
    <property type="match status" value="1"/>
</dbReference>
<evidence type="ECO:0000313" key="3">
    <source>
        <dbReference type="Proteomes" id="UP001158087"/>
    </source>
</evidence>
<name>A0AA42GZN6_9HYPH</name>
<gene>
    <name evidence="2" type="ORF">N7376_10835</name>
</gene>
<comment type="caution">
    <text evidence="2">The sequence shown here is derived from an EMBL/GenBank/DDBJ whole genome shotgun (WGS) entry which is preliminary data.</text>
</comment>
<dbReference type="Proteomes" id="UP001158087">
    <property type="component" value="Unassembled WGS sequence"/>
</dbReference>
<proteinExistence type="predicted"/>
<dbReference type="EMBL" id="JAODYY010000004">
    <property type="protein sequence ID" value="MDH0124489.1"/>
    <property type="molecule type" value="Genomic_DNA"/>
</dbReference>
<dbReference type="SMART" id="SM00120">
    <property type="entry name" value="HX"/>
    <property type="match status" value="2"/>
</dbReference>
<dbReference type="Pfam" id="PF07472">
    <property type="entry name" value="PA-IIL"/>
    <property type="match status" value="1"/>
</dbReference>
<dbReference type="Gene3D" id="2.110.10.10">
    <property type="entry name" value="Hemopexin-like domain"/>
    <property type="match status" value="2"/>
</dbReference>
<organism evidence="2 3">
    <name type="scientific">Brucella intermedia GD04153</name>
    <dbReference type="NCBI Taxonomy" id="2975438"/>
    <lineage>
        <taxon>Bacteria</taxon>
        <taxon>Pseudomonadati</taxon>
        <taxon>Pseudomonadota</taxon>
        <taxon>Alphaproteobacteria</taxon>
        <taxon>Hyphomicrobiales</taxon>
        <taxon>Brucellaceae</taxon>
        <taxon>Brucella/Ochrobactrum group</taxon>
        <taxon>Brucella</taxon>
    </lineage>
</organism>
<protein>
    <recommendedName>
        <fullName evidence="1">Calcium-mediated lectin domain-containing protein</fullName>
    </recommendedName>
</protein>
<evidence type="ECO:0000259" key="1">
    <source>
        <dbReference type="Pfam" id="PF07472"/>
    </source>
</evidence>
<dbReference type="InterPro" id="IPR010907">
    <property type="entry name" value="Ca-mediated_lectin"/>
</dbReference>
<accession>A0AA42GZN6</accession>
<dbReference type="InterPro" id="IPR036684">
    <property type="entry name" value="Ca_lectin_sf"/>
</dbReference>
<dbReference type="SUPFAM" id="SSF82026">
    <property type="entry name" value="Calcium-mediated lectin"/>
    <property type="match status" value="1"/>
</dbReference>
<dbReference type="SUPFAM" id="SSF50923">
    <property type="entry name" value="Hemopexin-like domain"/>
    <property type="match status" value="1"/>
</dbReference>
<reference evidence="2" key="1">
    <citation type="submission" date="2022-09" db="EMBL/GenBank/DDBJ databases">
        <title>Intensive care unit water sources are persistently colonized with multi-drug resistant bacteria and are the site of extensive horizontal gene transfer of antibiotic resistance genes.</title>
        <authorList>
            <person name="Diorio-Toth L."/>
        </authorList>
    </citation>
    <scope>NUCLEOTIDE SEQUENCE</scope>
    <source>
        <strain evidence="2">GD04153</strain>
    </source>
</reference>
<dbReference type="InterPro" id="IPR018487">
    <property type="entry name" value="Hemopexin-like_repeat"/>
</dbReference>